<protein>
    <submittedName>
        <fullName evidence="2">Uncharacterized conserved protein</fullName>
    </submittedName>
</protein>
<feature type="transmembrane region" description="Helical" evidence="1">
    <location>
        <begin position="48"/>
        <end position="81"/>
    </location>
</feature>
<keyword evidence="3" id="KW-1185">Reference proteome</keyword>
<proteinExistence type="predicted"/>
<dbReference type="Proteomes" id="UP000325289">
    <property type="component" value="Unassembled WGS sequence"/>
</dbReference>
<dbReference type="InterPro" id="IPR010331">
    <property type="entry name" value="ExoD"/>
</dbReference>
<evidence type="ECO:0000313" key="3">
    <source>
        <dbReference type="Proteomes" id="UP000325289"/>
    </source>
</evidence>
<dbReference type="PANTHER" id="PTHR41795">
    <property type="entry name" value="EXOPOLYSACCHARIDE SYNTHESIS PROTEIN"/>
    <property type="match status" value="1"/>
</dbReference>
<reference evidence="2 3" key="1">
    <citation type="submission" date="2016-10" db="EMBL/GenBank/DDBJ databases">
        <authorList>
            <person name="Varghese N."/>
            <person name="Submissions S."/>
        </authorList>
    </citation>
    <scope>NUCLEOTIDE SEQUENCE [LARGE SCALE GENOMIC DNA]</scope>
    <source>
        <strain evidence="3">YIM D21,KCTC 23444,ACCC 10710</strain>
    </source>
</reference>
<keyword evidence="1" id="KW-0472">Membrane</keyword>
<evidence type="ECO:0000256" key="1">
    <source>
        <dbReference type="SAM" id="Phobius"/>
    </source>
</evidence>
<organism evidence="2 3">
    <name type="scientific">Roseivivax sediminis</name>
    <dbReference type="NCBI Taxonomy" id="936889"/>
    <lineage>
        <taxon>Bacteria</taxon>
        <taxon>Pseudomonadati</taxon>
        <taxon>Pseudomonadota</taxon>
        <taxon>Alphaproteobacteria</taxon>
        <taxon>Rhodobacterales</taxon>
        <taxon>Roseobacteraceae</taxon>
        <taxon>Roseivivax</taxon>
    </lineage>
</organism>
<dbReference type="OrthoDB" id="7949130at2"/>
<feature type="transmembrane region" description="Helical" evidence="1">
    <location>
        <begin position="131"/>
        <end position="152"/>
    </location>
</feature>
<dbReference type="EMBL" id="FOMS01000002">
    <property type="protein sequence ID" value="SFD70122.1"/>
    <property type="molecule type" value="Genomic_DNA"/>
</dbReference>
<feature type="transmembrane region" description="Helical" evidence="1">
    <location>
        <begin position="185"/>
        <end position="205"/>
    </location>
</feature>
<sequence>MSSASPSAAPEAAPVTTLGELLARIRPDPDEDTVSVGDILRKVGDRSFTAVILVPALILVSPVSGIPGTPTIGALIILLAVGQALTRRDHLWLPGFVTRRRIGAARLRQGLDFLRRPVAWIDRHSRNRWRVLTFGPMRTLAQVMIAFTALTWPALELLPFFTSFGAAAVSLFAIGLLIRDGLYIVGGYVMVGAAFGVAFAIWQGLV</sequence>
<gene>
    <name evidence="2" type="ORF">SAMN04515678_102348</name>
</gene>
<accession>A0A1I1UGY5</accession>
<dbReference type="AlphaFoldDB" id="A0A1I1UGY5"/>
<keyword evidence="1" id="KW-0812">Transmembrane</keyword>
<evidence type="ECO:0000313" key="2">
    <source>
        <dbReference type="EMBL" id="SFD70122.1"/>
    </source>
</evidence>
<keyword evidence="1" id="KW-1133">Transmembrane helix</keyword>
<dbReference type="Pfam" id="PF06055">
    <property type="entry name" value="ExoD"/>
    <property type="match status" value="1"/>
</dbReference>
<dbReference type="PANTHER" id="PTHR41795:SF1">
    <property type="entry name" value="EXOPOLYSACCHARIDE SYNTHESIS PROTEIN"/>
    <property type="match status" value="1"/>
</dbReference>
<feature type="transmembrane region" description="Helical" evidence="1">
    <location>
        <begin position="158"/>
        <end position="178"/>
    </location>
</feature>
<dbReference type="PIRSF" id="PIRSF033239">
    <property type="entry name" value="ExoD"/>
    <property type="match status" value="1"/>
</dbReference>
<name>A0A1I1UGY5_9RHOB</name>
<dbReference type="RefSeq" id="WP_149754733.1">
    <property type="nucleotide sequence ID" value="NZ_FOMS01000002.1"/>
</dbReference>